<dbReference type="AlphaFoldDB" id="A0A562V1E3"/>
<keyword evidence="3" id="KW-1185">Reference proteome</keyword>
<dbReference type="EMBL" id="VLLL01000006">
    <property type="protein sequence ID" value="TWJ11643.1"/>
    <property type="molecule type" value="Genomic_DNA"/>
</dbReference>
<accession>A0A562V1E3</accession>
<feature type="transmembrane region" description="Helical" evidence="1">
    <location>
        <begin position="106"/>
        <end position="124"/>
    </location>
</feature>
<keyword evidence="1" id="KW-0812">Transmembrane</keyword>
<evidence type="ECO:0000313" key="3">
    <source>
        <dbReference type="Proteomes" id="UP000321617"/>
    </source>
</evidence>
<dbReference type="Proteomes" id="UP000321617">
    <property type="component" value="Unassembled WGS sequence"/>
</dbReference>
<gene>
    <name evidence="2" type="ORF">LX16_2370</name>
</gene>
<dbReference type="OrthoDB" id="9812926at2"/>
<dbReference type="RefSeq" id="WP_147138042.1">
    <property type="nucleotide sequence ID" value="NZ_BAABIJ010000002.1"/>
</dbReference>
<protein>
    <submittedName>
        <fullName evidence="2">Uncharacterized protein</fullName>
    </submittedName>
</protein>
<organism evidence="2 3">
    <name type="scientific">Stackebrandtia albiflava</name>
    <dbReference type="NCBI Taxonomy" id="406432"/>
    <lineage>
        <taxon>Bacteria</taxon>
        <taxon>Bacillati</taxon>
        <taxon>Actinomycetota</taxon>
        <taxon>Actinomycetes</taxon>
        <taxon>Glycomycetales</taxon>
        <taxon>Glycomycetaceae</taxon>
        <taxon>Stackebrandtia</taxon>
    </lineage>
</organism>
<comment type="caution">
    <text evidence="2">The sequence shown here is derived from an EMBL/GenBank/DDBJ whole genome shotgun (WGS) entry which is preliminary data.</text>
</comment>
<name>A0A562V1E3_9ACTN</name>
<keyword evidence="1" id="KW-0472">Membrane</keyword>
<proteinExistence type="predicted"/>
<reference evidence="2 3" key="1">
    <citation type="journal article" date="2013" name="Stand. Genomic Sci.">
        <title>Genomic Encyclopedia of Type Strains, Phase I: The one thousand microbial genomes (KMG-I) project.</title>
        <authorList>
            <person name="Kyrpides N.C."/>
            <person name="Woyke T."/>
            <person name="Eisen J.A."/>
            <person name="Garrity G."/>
            <person name="Lilburn T.G."/>
            <person name="Beck B.J."/>
            <person name="Whitman W.B."/>
            <person name="Hugenholtz P."/>
            <person name="Klenk H.P."/>
        </authorList>
    </citation>
    <scope>NUCLEOTIDE SEQUENCE [LARGE SCALE GENOMIC DNA]</scope>
    <source>
        <strain evidence="2 3">DSM 45044</strain>
    </source>
</reference>
<sequence>MSIRRDFDAFADVLANAEPELRHAASAADPASDVSDRLVLAAATRLAARWRTGPVPDADRFLIDSVDFYATRPWHGPSPARTGTARELAETAWAAGGRLARRRLRTAAIVAVLVAVVIAGYLWAVTPPGGAEAAGEPSTPPHTDSHSQMTVLTDTVVALPPPHVVARTPFVHSGLPVDLAVAESSAPPLAESPLDSFAAVLRHHRRWPIVTSPDGTARRVDLTALDVRPEAVLLWPRAVAPDSARFAVSAGTLVLTVDTSGEVTAVPLPGEVGAPVDVGWFPDSRHLQVTTATGTWTVSPDEGTVTPLPWRGDATAFDSATGEAVEFTPVVDGDIATRRWRDGDAEEPRVAPGQPVDAWMGTPFADGTRLVRGCLPSPALELPDGEPADWCVVVLDDTGDREWLLAIGEEYTGVRVLAASHGEIYLQVQASATGDHRVLVWRPADQRLLHVTTMDRDGQLALGDW</sequence>
<evidence type="ECO:0000256" key="1">
    <source>
        <dbReference type="SAM" id="Phobius"/>
    </source>
</evidence>
<dbReference type="InterPro" id="IPR011047">
    <property type="entry name" value="Quinoprotein_ADH-like_sf"/>
</dbReference>
<keyword evidence="1" id="KW-1133">Transmembrane helix</keyword>
<dbReference type="SUPFAM" id="SSF50998">
    <property type="entry name" value="Quinoprotein alcohol dehydrogenase-like"/>
    <property type="match status" value="1"/>
</dbReference>
<evidence type="ECO:0000313" key="2">
    <source>
        <dbReference type="EMBL" id="TWJ11643.1"/>
    </source>
</evidence>